<keyword evidence="2" id="KW-0732">Signal</keyword>
<dbReference type="PROSITE" id="PS00615">
    <property type="entry name" value="C_TYPE_LECTIN_1"/>
    <property type="match status" value="1"/>
</dbReference>
<dbReference type="GO" id="GO:0030246">
    <property type="term" value="F:carbohydrate binding"/>
    <property type="evidence" value="ECO:0007669"/>
    <property type="project" value="UniProtKB-KW"/>
</dbReference>
<evidence type="ECO:0000256" key="1">
    <source>
        <dbReference type="ARBA" id="ARBA00023157"/>
    </source>
</evidence>
<sequence>MVSFPMSNLIFVAVLSGLTLVSEQCADTCPEGWKGFNGCCYKHFDLLKNWREAEFYCMIRGGHLASVHSNVEYQFLRELNKASDPQDSMFWIGLTDIRKEGTWVWSDGSAVDFTTWNPGQPDDWQGNEDCVHANVPEQKNWNDVDCSTPYRFICALRSNAAGK</sequence>
<keyword evidence="1" id="KW-1015">Disulfide bond</keyword>
<dbReference type="SMART" id="SM00034">
    <property type="entry name" value="CLECT"/>
    <property type="match status" value="1"/>
</dbReference>
<dbReference type="InterPro" id="IPR016187">
    <property type="entry name" value="CTDL_fold"/>
</dbReference>
<dbReference type="EMBL" id="AB060539">
    <property type="protein sequence ID" value="BAC54022.1"/>
    <property type="molecule type" value="mRNA"/>
</dbReference>
<dbReference type="PROSITE" id="PS50041">
    <property type="entry name" value="C_TYPE_LECTIN_2"/>
    <property type="match status" value="1"/>
</dbReference>
<dbReference type="InterPro" id="IPR018378">
    <property type="entry name" value="C-type_lectin_CS"/>
</dbReference>
<dbReference type="Gene3D" id="3.10.100.10">
    <property type="entry name" value="Mannose-Binding Protein A, subunit A"/>
    <property type="match status" value="1"/>
</dbReference>
<dbReference type="InterPro" id="IPR001304">
    <property type="entry name" value="C-type_lectin-like"/>
</dbReference>
<dbReference type="AlphaFoldDB" id="Q8AXR7"/>
<dbReference type="PANTHER" id="PTHR22803">
    <property type="entry name" value="MANNOSE, PHOSPHOLIPASE, LECTIN RECEPTOR RELATED"/>
    <property type="match status" value="1"/>
</dbReference>
<dbReference type="SUPFAM" id="SSF56436">
    <property type="entry name" value="C-type lectin-like"/>
    <property type="match status" value="1"/>
</dbReference>
<accession>Q8AXR7</accession>
<feature type="signal peptide" evidence="2">
    <location>
        <begin position="1"/>
        <end position="23"/>
    </location>
</feature>
<evidence type="ECO:0000259" key="3">
    <source>
        <dbReference type="PROSITE" id="PS50041"/>
    </source>
</evidence>
<proteinExistence type="evidence at transcript level"/>
<gene>
    <name evidence="4" type="primary">eCL-1</name>
</gene>
<feature type="domain" description="C-type lectin" evidence="3">
    <location>
        <begin position="36"/>
        <end position="155"/>
    </location>
</feature>
<dbReference type="Pfam" id="PF00059">
    <property type="entry name" value="Lectin_C"/>
    <property type="match status" value="1"/>
</dbReference>
<reference evidence="4" key="1">
    <citation type="journal article" date="2001" name="Biochem. J.">
        <title>Structure, properties and enhanced expression of galactose-binding C-type lectins in mucous cells of gills from freshwater Japanese eels (Anguilla japonica).</title>
        <authorList>
            <person name="Mistry A.C."/>
            <person name="Honda S."/>
            <person name="Hirose S."/>
        </authorList>
    </citation>
    <scope>NUCLEOTIDE SEQUENCE</scope>
    <source>
        <tissue evidence="4">Gill</tissue>
    </source>
</reference>
<dbReference type="PRINTS" id="PR01504">
    <property type="entry name" value="PNCREATITSAP"/>
</dbReference>
<evidence type="ECO:0000313" key="4">
    <source>
        <dbReference type="EMBL" id="BAC54022.1"/>
    </source>
</evidence>
<protein>
    <submittedName>
        <fullName evidence="4">C-type lectin 1</fullName>
    </submittedName>
</protein>
<keyword evidence="4" id="KW-0430">Lectin</keyword>
<feature type="chain" id="PRO_5004305628" evidence="2">
    <location>
        <begin position="24"/>
        <end position="163"/>
    </location>
</feature>
<name>Q8AXR7_ANGJA</name>
<evidence type="ECO:0000256" key="2">
    <source>
        <dbReference type="SAM" id="SignalP"/>
    </source>
</evidence>
<organism evidence="4">
    <name type="scientific">Anguilla japonica</name>
    <name type="common">Japanese eel</name>
    <dbReference type="NCBI Taxonomy" id="7937"/>
    <lineage>
        <taxon>Eukaryota</taxon>
        <taxon>Metazoa</taxon>
        <taxon>Chordata</taxon>
        <taxon>Craniata</taxon>
        <taxon>Vertebrata</taxon>
        <taxon>Euteleostomi</taxon>
        <taxon>Actinopterygii</taxon>
        <taxon>Neopterygii</taxon>
        <taxon>Teleostei</taxon>
        <taxon>Anguilliformes</taxon>
        <taxon>Anguillidae</taxon>
        <taxon>Anguilla</taxon>
    </lineage>
</organism>
<dbReference type="InterPro" id="IPR050111">
    <property type="entry name" value="C-type_lectin/snaclec_domain"/>
</dbReference>
<dbReference type="InterPro" id="IPR016186">
    <property type="entry name" value="C-type_lectin-like/link_sf"/>
</dbReference>